<proteinExistence type="predicted"/>
<feature type="compositionally biased region" description="Basic residues" evidence="1">
    <location>
        <begin position="256"/>
        <end position="268"/>
    </location>
</feature>
<keyword evidence="3" id="KW-1185">Reference proteome</keyword>
<feature type="compositionally biased region" description="Polar residues" evidence="1">
    <location>
        <begin position="269"/>
        <end position="282"/>
    </location>
</feature>
<reference evidence="3" key="1">
    <citation type="journal article" date="2011" name="Genome Biol.">
        <title>Comparative and functional genomics provide insights into the pathogenicity of dermatophytic fungi.</title>
        <authorList>
            <person name="Burmester A."/>
            <person name="Shelest E."/>
            <person name="Gloeckner G."/>
            <person name="Heddergott C."/>
            <person name="Schindler S."/>
            <person name="Staib P."/>
            <person name="Heidel A."/>
            <person name="Felder M."/>
            <person name="Petzold A."/>
            <person name="Szafranski K."/>
            <person name="Feuermann M."/>
            <person name="Pedruzzi I."/>
            <person name="Priebe S."/>
            <person name="Groth M."/>
            <person name="Winkler R."/>
            <person name="Li W."/>
            <person name="Kniemeyer O."/>
            <person name="Schroeckh V."/>
            <person name="Hertweck C."/>
            <person name="Hube B."/>
            <person name="White T.C."/>
            <person name="Platzer M."/>
            <person name="Guthke R."/>
            <person name="Heitman J."/>
            <person name="Woestemeyer J."/>
            <person name="Zipfel P.F."/>
            <person name="Monod M."/>
            <person name="Brakhage A.A."/>
        </authorList>
    </citation>
    <scope>NUCLEOTIDE SEQUENCE [LARGE SCALE GENOMIC DNA]</scope>
    <source>
        <strain evidence="3">HKI 0517</strain>
    </source>
</reference>
<feature type="region of interest" description="Disordered" evidence="1">
    <location>
        <begin position="236"/>
        <end position="296"/>
    </location>
</feature>
<feature type="non-terminal residue" evidence="2">
    <location>
        <position position="388"/>
    </location>
</feature>
<dbReference type="RefSeq" id="XP_003023330.1">
    <property type="nucleotide sequence ID" value="XM_003023284.1"/>
</dbReference>
<dbReference type="GeneID" id="9583358"/>
<dbReference type="HOGENOM" id="CLU_712852_0_0_1"/>
<evidence type="ECO:0000313" key="2">
    <source>
        <dbReference type="EMBL" id="EFE42712.1"/>
    </source>
</evidence>
<dbReference type="KEGG" id="tve:TRV_02526"/>
<dbReference type="AlphaFoldDB" id="D4D603"/>
<dbReference type="Proteomes" id="UP000008383">
    <property type="component" value="Unassembled WGS sequence"/>
</dbReference>
<dbReference type="EMBL" id="ACYE01000130">
    <property type="protein sequence ID" value="EFE42712.1"/>
    <property type="molecule type" value="Genomic_DNA"/>
</dbReference>
<evidence type="ECO:0000313" key="3">
    <source>
        <dbReference type="Proteomes" id="UP000008383"/>
    </source>
</evidence>
<organism evidence="2 3">
    <name type="scientific">Trichophyton verrucosum (strain HKI 0517)</name>
    <dbReference type="NCBI Taxonomy" id="663202"/>
    <lineage>
        <taxon>Eukaryota</taxon>
        <taxon>Fungi</taxon>
        <taxon>Dikarya</taxon>
        <taxon>Ascomycota</taxon>
        <taxon>Pezizomycotina</taxon>
        <taxon>Eurotiomycetes</taxon>
        <taxon>Eurotiomycetidae</taxon>
        <taxon>Onygenales</taxon>
        <taxon>Arthrodermataceae</taxon>
        <taxon>Trichophyton</taxon>
    </lineage>
</organism>
<sequence length="388" mass="43633">MNINTPENNVYNEDIILNEDFESLAPLFQSDASFAAGGNQVMGNISPISKPLDIMDSEVLSLTRASNDSVTKYSNLEKGEEGEDPKNCSSDMPPPQFSGMMWVELEKELDSSELNEYSEFEEAKAAFEAEKNPSLEAQIRFKKAKEKECLRISRAQLREALIEQEHNTQHGCINGNETGDVRISKAQEGENQKPGKENDFGLFYPEDNAAPAEELHRCTSPSNEESIPVFVWEHTQKSEELTKPKNRSRQNGAPKQARKTNNKAKVTKKGNNTRGRKSNGSTKFKKNSTNRGPTSLNFDSLFTSNIIENAKRNTKKKAIPKFTSGNKEEAMREIMASIPTDDDADMQCMSQHKKAIMGSIIKFTIPPRADHEGGWKHRDMMTSLFHYQ</sequence>
<protein>
    <submittedName>
        <fullName evidence="2">Uncharacterized protein</fullName>
    </submittedName>
</protein>
<accession>D4D603</accession>
<comment type="caution">
    <text evidence="2">The sequence shown here is derived from an EMBL/GenBank/DDBJ whole genome shotgun (WGS) entry which is preliminary data.</text>
</comment>
<name>D4D603_TRIVH</name>
<gene>
    <name evidence="2" type="ORF">TRV_02526</name>
</gene>
<evidence type="ECO:0000256" key="1">
    <source>
        <dbReference type="SAM" id="MobiDB-lite"/>
    </source>
</evidence>